<name>A0A3M5AYP5_PSESS</name>
<keyword evidence="5 9" id="KW-0997">Cell inner membrane</keyword>
<dbReference type="GO" id="GO:0005886">
    <property type="term" value="C:plasma membrane"/>
    <property type="evidence" value="ECO:0007669"/>
    <property type="project" value="UniProtKB-SubCell"/>
</dbReference>
<dbReference type="InterPro" id="IPR000731">
    <property type="entry name" value="SSD"/>
</dbReference>
<dbReference type="NCBIfam" id="NF000282">
    <property type="entry name" value="RND_permease_1"/>
    <property type="match status" value="1"/>
</dbReference>
<evidence type="ECO:0000313" key="12">
    <source>
        <dbReference type="Proteomes" id="UP000269801"/>
    </source>
</evidence>
<dbReference type="Proteomes" id="UP000269801">
    <property type="component" value="Unassembled WGS sequence"/>
</dbReference>
<comment type="similarity">
    <text evidence="2 9">Belongs to the resistance-nodulation-cell division (RND) (TC 2.A.6) family.</text>
</comment>
<feature type="transmembrane region" description="Helical" evidence="9">
    <location>
        <begin position="867"/>
        <end position="886"/>
    </location>
</feature>
<dbReference type="GO" id="GO:0009636">
    <property type="term" value="P:response to toxic substance"/>
    <property type="evidence" value="ECO:0007669"/>
    <property type="project" value="UniProtKB-ARBA"/>
</dbReference>
<keyword evidence="8 9" id="KW-0472">Membrane</keyword>
<dbReference type="InterPro" id="IPR004764">
    <property type="entry name" value="MdtF-like"/>
</dbReference>
<feature type="transmembrane region" description="Helical" evidence="9">
    <location>
        <begin position="342"/>
        <end position="359"/>
    </location>
</feature>
<dbReference type="Gene3D" id="3.30.70.1440">
    <property type="entry name" value="Multidrug efflux transporter AcrB pore domain"/>
    <property type="match status" value="1"/>
</dbReference>
<dbReference type="FunFam" id="3.30.70.1430:FF:000001">
    <property type="entry name" value="Efflux pump membrane transporter"/>
    <property type="match status" value="1"/>
</dbReference>
<keyword evidence="4" id="KW-1003">Cell membrane</keyword>
<proteinExistence type="inferred from homology"/>
<comment type="caution">
    <text evidence="11">The sequence shown here is derived from an EMBL/GenBank/DDBJ whole genome shotgun (WGS) entry which is preliminary data.</text>
</comment>
<reference evidence="11 12" key="1">
    <citation type="submission" date="2018-08" db="EMBL/GenBank/DDBJ databases">
        <title>Recombination of ecologically and evolutionarily significant loci maintains genetic cohesion in the Pseudomonas syringae species complex.</title>
        <authorList>
            <person name="Dillon M."/>
            <person name="Thakur S."/>
            <person name="Almeida R.N.D."/>
            <person name="Weir B.S."/>
            <person name="Guttman D.S."/>
        </authorList>
    </citation>
    <scope>NUCLEOTIDE SEQUENCE [LARGE SCALE GENOMIC DNA]</scope>
    <source>
        <strain evidence="11 12">ICMP 13685</strain>
    </source>
</reference>
<feature type="transmembrane region" description="Helical" evidence="9">
    <location>
        <begin position="919"/>
        <end position="942"/>
    </location>
</feature>
<dbReference type="SUPFAM" id="SSF82714">
    <property type="entry name" value="Multidrug efflux transporter AcrB TolC docking domain, DN and DC subdomains"/>
    <property type="match status" value="2"/>
</dbReference>
<evidence type="ECO:0000256" key="2">
    <source>
        <dbReference type="ARBA" id="ARBA00010942"/>
    </source>
</evidence>
<feature type="transmembrane region" description="Helical" evidence="9">
    <location>
        <begin position="893"/>
        <end position="913"/>
    </location>
</feature>
<dbReference type="GO" id="GO:0042910">
    <property type="term" value="F:xenobiotic transmembrane transporter activity"/>
    <property type="evidence" value="ECO:0007669"/>
    <property type="project" value="TreeGrafter"/>
</dbReference>
<dbReference type="Gene3D" id="3.30.70.1430">
    <property type="entry name" value="Multidrug efflux transporter AcrB pore domain"/>
    <property type="match status" value="2"/>
</dbReference>
<comment type="caution">
    <text evidence="9">Lacks conserved residue(s) required for the propagation of feature annotation.</text>
</comment>
<dbReference type="PRINTS" id="PR00702">
    <property type="entry name" value="ACRIFLAVINRP"/>
</dbReference>
<dbReference type="PROSITE" id="PS50156">
    <property type="entry name" value="SSD"/>
    <property type="match status" value="1"/>
</dbReference>
<feature type="transmembrane region" description="Helical" evidence="9">
    <location>
        <begin position="441"/>
        <end position="467"/>
    </location>
</feature>
<evidence type="ECO:0000256" key="6">
    <source>
        <dbReference type="ARBA" id="ARBA00022692"/>
    </source>
</evidence>
<evidence type="ECO:0000313" key="11">
    <source>
        <dbReference type="EMBL" id="RMS17567.1"/>
    </source>
</evidence>
<dbReference type="FunFam" id="1.20.1640.10:FF:000001">
    <property type="entry name" value="Efflux pump membrane transporter"/>
    <property type="match status" value="1"/>
</dbReference>
<dbReference type="EMBL" id="RBSL01000583">
    <property type="protein sequence ID" value="RMS17567.1"/>
    <property type="molecule type" value="Genomic_DNA"/>
</dbReference>
<keyword evidence="3 9" id="KW-0813">Transport</keyword>
<dbReference type="AlphaFoldDB" id="A0A3M5AYP5"/>
<dbReference type="InterPro" id="IPR027463">
    <property type="entry name" value="AcrB_DN_DC_subdom"/>
</dbReference>
<dbReference type="InterPro" id="IPR001036">
    <property type="entry name" value="Acrflvin-R"/>
</dbReference>
<feature type="domain" description="SSD" evidence="10">
    <location>
        <begin position="379"/>
        <end position="495"/>
    </location>
</feature>
<evidence type="ECO:0000259" key="10">
    <source>
        <dbReference type="PROSITE" id="PS50156"/>
    </source>
</evidence>
<dbReference type="Gene3D" id="3.30.70.1320">
    <property type="entry name" value="Multidrug efflux transporter AcrB pore domain like"/>
    <property type="match status" value="1"/>
</dbReference>
<dbReference type="Pfam" id="PF00873">
    <property type="entry name" value="ACR_tran"/>
    <property type="match status" value="1"/>
</dbReference>
<feature type="transmembrane region" description="Helical" evidence="9">
    <location>
        <begin position="963"/>
        <end position="984"/>
    </location>
</feature>
<organism evidence="11 12">
    <name type="scientific">Pseudomonas savastanoi</name>
    <name type="common">Pseudomonas syringae pv. savastanoi</name>
    <dbReference type="NCBI Taxonomy" id="29438"/>
    <lineage>
        <taxon>Bacteria</taxon>
        <taxon>Pseudomonadati</taxon>
        <taxon>Pseudomonadota</taxon>
        <taxon>Gammaproteobacteria</taxon>
        <taxon>Pseudomonadales</taxon>
        <taxon>Pseudomonadaceae</taxon>
        <taxon>Pseudomonas</taxon>
    </lineage>
</organism>
<dbReference type="SUPFAM" id="SSF82866">
    <property type="entry name" value="Multidrug efflux transporter AcrB transmembrane domain"/>
    <property type="match status" value="2"/>
</dbReference>
<dbReference type="SUPFAM" id="SSF82693">
    <property type="entry name" value="Multidrug efflux transporter AcrB pore domain, PN1, PN2, PC1 and PC2 subdomains"/>
    <property type="match status" value="3"/>
</dbReference>
<dbReference type="PANTHER" id="PTHR32063:SF10">
    <property type="entry name" value="EFFLUX PUMP MEMBRANE TRANSPORTER"/>
    <property type="match status" value="1"/>
</dbReference>
<dbReference type="Gene3D" id="3.30.2090.10">
    <property type="entry name" value="Multidrug efflux transporter AcrB TolC docking domain, DN and DC subdomains"/>
    <property type="match status" value="2"/>
</dbReference>
<gene>
    <name evidence="11" type="ORF">ALP70_02245</name>
</gene>
<evidence type="ECO:0000256" key="7">
    <source>
        <dbReference type="ARBA" id="ARBA00022989"/>
    </source>
</evidence>
<protein>
    <recommendedName>
        <fullName evidence="9">Efflux pump membrane transporter</fullName>
    </recommendedName>
</protein>
<feature type="transmembrane region" description="Helical" evidence="9">
    <location>
        <begin position="539"/>
        <end position="557"/>
    </location>
</feature>
<dbReference type="Gene3D" id="1.20.1640.10">
    <property type="entry name" value="Multidrug efflux transporter AcrB transmembrane domain"/>
    <property type="match status" value="2"/>
</dbReference>
<keyword evidence="6 9" id="KW-0812">Transmembrane</keyword>
<accession>A0A3M5AYP5</accession>
<evidence type="ECO:0000256" key="3">
    <source>
        <dbReference type="ARBA" id="ARBA00022448"/>
    </source>
</evidence>
<evidence type="ECO:0000256" key="9">
    <source>
        <dbReference type="RuleBase" id="RU364070"/>
    </source>
</evidence>
<dbReference type="GO" id="GO:0015562">
    <property type="term" value="F:efflux transmembrane transporter activity"/>
    <property type="evidence" value="ECO:0007669"/>
    <property type="project" value="InterPro"/>
</dbReference>
<keyword evidence="7 9" id="KW-1133">Transmembrane helix</keyword>
<comment type="subcellular location">
    <subcellularLocation>
        <location evidence="1 9">Cell inner membrane</location>
        <topology evidence="1 9">Multi-pass membrane protein</topology>
    </subcellularLocation>
</comment>
<evidence type="ECO:0000256" key="8">
    <source>
        <dbReference type="ARBA" id="ARBA00023136"/>
    </source>
</evidence>
<dbReference type="PANTHER" id="PTHR32063">
    <property type="match status" value="1"/>
</dbReference>
<sequence>MSLFFIKRPNFAWVLALFVLLAGLMALPSLPVAQYPDVAPPQITITATYPGASAKVLVDSVTSVIEEELNGAKGMLYYESTSNSTGSAEINVTFVPGTNPDMAQVEVQNRIKKAEARLPQTVLSQGLQVEQASSGFLLIFTLNYKDGSATKDTVALADYAARNVNNEISRVNGVGRLQFFAAEAAMRVWIDPQKLVGYGLSIDDVNAAIRAQNVQVPAGSFGSSPDSSLQELTATLAVKGTLDNPEEFGRIVLRANEDGSTVHLSDVARMAIGSQDYSFESRLNGQRAVAGAVQLSPGANAIQTARAVNQRLTELSVNFPEGVEFSIPYDTSRFVDVAIDKVIYTLIEAMVLVFLVMFLQNIRYTLIPTIVVPVCLAGTLAIMYLMGFSVNMMTMFGMVLAIGILVDDAIVVVENVERIMAEEGLSPATATVKAMQQVSGAIFGITLVLAAVFLPLAFMGGSVGVIYQQFSLSLAVSILFSGFLALTFTPALCATLLKPIPAGHHEKRGFFGGFNRLFGTFTDRYERVSSSMIKRAGRYMLLYVGIVGLLGFFYLRLPESFVPVEDQGYLIIDVQLPPGATRSRTDLTAQLLENYMLSREATGAVTMLLGFSFSGMGENAGLAFPTLKDWSERGKGQSAAEEAAAFNQHFAGLADGTVMAVTPPPIDGLGTSGGFSLRLQDRAGLGREALLAARDKLLGEANGNPKILYAMMEGLAEAPQLRLNIDREKARAHGVSFESISNALSTAFGSSVISDFANAGRQQRVVVQAEQSSRMTPESVLKLYVPNSSGTLVPLGAFVSTQWEQGPVQIARYNGYPAFRISGDAAPGVSTGEAMAKIERIVSELPQGIGYEWTGLSYQERVASGQAAGLFGLALLVVFLLLVALYESWAIPLVVMLIVPVGALGSVLAVTAVGMPNDVYFKVGLITIIGLAAKNAILIVEFAKELWDQGHSLRDAALQAARLRFRPIVMTSLAFILGVVPLTLATGAGAASQRAIGTGVIGGMLSATLLGVILVPIFFVWVLSVLRRKPHVVQQVDDDKHLPEKTINSKRPAGWRASIPSLRRWPAVGLRVRRCFDAGPGRQCAGSDFRRHIHTVATLRLGSIQRTVGKFDQAALVELSIRADECGNTEADRHDAKRAGGMLDLLVADSLQDVLGHLTSTRLVSAGQHHRDLFTAITSSDITGVADALFDHTGQCHQALVTGQMAVVIVVALEMIGIYQNQ</sequence>
<dbReference type="NCBIfam" id="TIGR00915">
    <property type="entry name" value="2A0602"/>
    <property type="match status" value="1"/>
</dbReference>
<feature type="transmembrane region" description="Helical" evidence="9">
    <location>
        <begin position="473"/>
        <end position="497"/>
    </location>
</feature>
<evidence type="ECO:0000256" key="5">
    <source>
        <dbReference type="ARBA" id="ARBA00022519"/>
    </source>
</evidence>
<evidence type="ECO:0000256" key="4">
    <source>
        <dbReference type="ARBA" id="ARBA00022475"/>
    </source>
</evidence>
<feature type="transmembrane region" description="Helical" evidence="9">
    <location>
        <begin position="366"/>
        <end position="386"/>
    </location>
</feature>
<evidence type="ECO:0000256" key="1">
    <source>
        <dbReference type="ARBA" id="ARBA00004429"/>
    </source>
</evidence>
<feature type="transmembrane region" description="Helical" evidence="9">
    <location>
        <begin position="392"/>
        <end position="413"/>
    </location>
</feature>
<feature type="transmembrane region" description="Helical" evidence="9">
    <location>
        <begin position="1004"/>
        <end position="1026"/>
    </location>
</feature>